<keyword evidence="2" id="KW-1185">Reference proteome</keyword>
<evidence type="ECO:0000313" key="2">
    <source>
        <dbReference type="Proteomes" id="UP000023152"/>
    </source>
</evidence>
<accession>X6LC72</accession>
<comment type="caution">
    <text evidence="1">The sequence shown here is derived from an EMBL/GenBank/DDBJ whole genome shotgun (WGS) entry which is preliminary data.</text>
</comment>
<protein>
    <submittedName>
        <fullName evidence="1">Uncharacterized protein</fullName>
    </submittedName>
</protein>
<organism evidence="1 2">
    <name type="scientific">Reticulomyxa filosa</name>
    <dbReference type="NCBI Taxonomy" id="46433"/>
    <lineage>
        <taxon>Eukaryota</taxon>
        <taxon>Sar</taxon>
        <taxon>Rhizaria</taxon>
        <taxon>Retaria</taxon>
        <taxon>Foraminifera</taxon>
        <taxon>Monothalamids</taxon>
        <taxon>Reticulomyxidae</taxon>
        <taxon>Reticulomyxa</taxon>
    </lineage>
</organism>
<gene>
    <name evidence="1" type="ORF">RFI_38562</name>
</gene>
<dbReference type="AlphaFoldDB" id="X6LC72"/>
<name>X6LC72_RETFI</name>
<evidence type="ECO:0000313" key="1">
    <source>
        <dbReference type="EMBL" id="ETN98925.1"/>
    </source>
</evidence>
<proteinExistence type="predicted"/>
<feature type="non-terminal residue" evidence="1">
    <location>
        <position position="1"/>
    </location>
</feature>
<dbReference type="Proteomes" id="UP000023152">
    <property type="component" value="Unassembled WGS sequence"/>
</dbReference>
<sequence length="127" mass="15088">FKNGPIKILCGKSQFSRRERLGGWKEDYESPKKKSIENELNKWKIQIRLEQDNFNPAVWYLNEEDVELFFETVPPSEDSLGKESIVTDLSLLSEPMICLEFFHFKMFVVCCCLFDKLFNNIHFKKKK</sequence>
<reference evidence="1 2" key="1">
    <citation type="journal article" date="2013" name="Curr. Biol.">
        <title>The Genome of the Foraminiferan Reticulomyxa filosa.</title>
        <authorList>
            <person name="Glockner G."/>
            <person name="Hulsmann N."/>
            <person name="Schleicher M."/>
            <person name="Noegel A.A."/>
            <person name="Eichinger L."/>
            <person name="Gallinger C."/>
            <person name="Pawlowski J."/>
            <person name="Sierra R."/>
            <person name="Euteneuer U."/>
            <person name="Pillet L."/>
            <person name="Moustafa A."/>
            <person name="Platzer M."/>
            <person name="Groth M."/>
            <person name="Szafranski K."/>
            <person name="Schliwa M."/>
        </authorList>
    </citation>
    <scope>NUCLEOTIDE SEQUENCE [LARGE SCALE GENOMIC DNA]</scope>
</reference>
<dbReference type="EMBL" id="ASPP01045394">
    <property type="protein sequence ID" value="ETN98925.1"/>
    <property type="molecule type" value="Genomic_DNA"/>
</dbReference>